<dbReference type="Gene3D" id="3.40.50.12580">
    <property type="match status" value="1"/>
</dbReference>
<dbReference type="GO" id="GO:0047355">
    <property type="term" value="F:CDP-glycerol glycerophosphotransferase activity"/>
    <property type="evidence" value="ECO:0007669"/>
    <property type="project" value="InterPro"/>
</dbReference>
<dbReference type="AlphaFoldDB" id="A0AA46TV98"/>
<dbReference type="InterPro" id="IPR043148">
    <property type="entry name" value="TagF_C"/>
</dbReference>
<dbReference type="EMBL" id="CP109635">
    <property type="protein sequence ID" value="UYT09785.1"/>
    <property type="molecule type" value="Genomic_DNA"/>
</dbReference>
<sequence>MDGIKVKITVKTLKISKSAIKIKIIAPKNILKPTLYIQPRKNKEYSFTVLPSDSNNREVVFIFSLSNISPFNLYYDFYLEYQNEYGDYQFQRICNNSRRQRQAINWLHLKYQTVINVRKKYLITAYFAVGGYLALQIRETDEYDAIRYKLKEVVALLLVPFVYWYYKDSKLIYEKFSNYARDNSFYYFTYVQNNRKNKLFYIIKKDSPDISNLSPFRKNIVYFMSVKHILLIVISKYFIASESKGHAYAWRHNQSIPRFFLNKKPFVFLQHGVLGLKKVDRTFFANNKLNHADLFITSSFVEKNIVLDYLGYDEKQVAVTGLARWDNGKQIKKQKKIFIMPTWRTHLELLSHEEFLRSNFYKEYYNLIHSEILEDILCKYDYFLHFMMHPKFIQFEKYFTSSSDHIKVLYQDEHPLDEELRSSELVITDYSSIMWDSLYYNIPTLLFQFDQEEYLNLQGSYLNMEKDLSKIVVLDADSLLQKIKAFIVKNDTPEIMSYHMKYFTFYDAENSKRIDEAVRSWEEEFQFIPFLKKILRRKSK</sequence>
<dbReference type="SUPFAM" id="SSF53756">
    <property type="entry name" value="UDP-Glycosyltransferase/glycogen phosphorylase"/>
    <property type="match status" value="1"/>
</dbReference>
<dbReference type="InterPro" id="IPR007554">
    <property type="entry name" value="Glycerophosphate_synth"/>
</dbReference>
<dbReference type="GO" id="GO:0016020">
    <property type="term" value="C:membrane"/>
    <property type="evidence" value="ECO:0007669"/>
    <property type="project" value="InterPro"/>
</dbReference>
<name>A0AA46TV98_9LACT</name>
<organism evidence="1 2">
    <name type="scientific">Lactococcus garvieae</name>
    <dbReference type="NCBI Taxonomy" id="1363"/>
    <lineage>
        <taxon>Bacteria</taxon>
        <taxon>Bacillati</taxon>
        <taxon>Bacillota</taxon>
        <taxon>Bacilli</taxon>
        <taxon>Lactobacillales</taxon>
        <taxon>Streptococcaceae</taxon>
        <taxon>Lactococcus</taxon>
    </lineage>
</organism>
<proteinExistence type="predicted"/>
<gene>
    <name evidence="1" type="ORF">OF801_07315</name>
</gene>
<dbReference type="Pfam" id="PF04464">
    <property type="entry name" value="Glyphos_transf"/>
    <property type="match status" value="1"/>
</dbReference>
<protein>
    <submittedName>
        <fullName evidence="1">CDP-glycerol glycerophosphotransferase family protein</fullName>
    </submittedName>
</protein>
<reference evidence="1" key="1">
    <citation type="submission" date="2022-10" db="EMBL/GenBank/DDBJ databases">
        <title>Genome assembly of Lactococcus garvieae isolates from cricket gut.</title>
        <authorList>
            <person name="Luecke A.R."/>
            <person name="Brown A.M.V."/>
            <person name="Wakeman C.A."/>
        </authorList>
    </citation>
    <scope>NUCLEOTIDE SEQUENCE</scope>
    <source>
        <strain evidence="1">Alexii-11_2</strain>
    </source>
</reference>
<dbReference type="Proteomes" id="UP001164042">
    <property type="component" value="Chromosome"/>
</dbReference>
<accession>A0AA46TV98</accession>
<evidence type="ECO:0000313" key="2">
    <source>
        <dbReference type="Proteomes" id="UP001164042"/>
    </source>
</evidence>
<dbReference type="RefSeq" id="WP_264307852.1">
    <property type="nucleotide sequence ID" value="NZ_CP109635.1"/>
</dbReference>
<evidence type="ECO:0000313" key="1">
    <source>
        <dbReference type="EMBL" id="UYT09785.1"/>
    </source>
</evidence>